<dbReference type="Proteomes" id="UP000028828">
    <property type="component" value="Unassembled WGS sequence"/>
</dbReference>
<organism evidence="4 5">
    <name type="scientific">Toxoplasma gondii p89</name>
    <dbReference type="NCBI Taxonomy" id="943119"/>
    <lineage>
        <taxon>Eukaryota</taxon>
        <taxon>Sar</taxon>
        <taxon>Alveolata</taxon>
        <taxon>Apicomplexa</taxon>
        <taxon>Conoidasida</taxon>
        <taxon>Coccidia</taxon>
        <taxon>Eucoccidiorida</taxon>
        <taxon>Eimeriorina</taxon>
        <taxon>Sarcocystidae</taxon>
        <taxon>Toxoplasma</taxon>
    </lineage>
</organism>
<dbReference type="EMBL" id="AEYI02002479">
    <property type="protein sequence ID" value="KFG28148.1"/>
    <property type="molecule type" value="Genomic_DNA"/>
</dbReference>
<feature type="chain" id="PRO_5001808080" evidence="2">
    <location>
        <begin position="31"/>
        <end position="543"/>
    </location>
</feature>
<evidence type="ECO:0000256" key="1">
    <source>
        <dbReference type="SAM" id="MobiDB-lite"/>
    </source>
</evidence>
<dbReference type="OrthoDB" id="126772at2759"/>
<evidence type="ECO:0000313" key="5">
    <source>
        <dbReference type="Proteomes" id="UP000028828"/>
    </source>
</evidence>
<dbReference type="InterPro" id="IPR036058">
    <property type="entry name" value="Kazal_dom_sf"/>
</dbReference>
<reference evidence="4 5" key="1">
    <citation type="submission" date="2014-03" db="EMBL/GenBank/DDBJ databases">
        <authorList>
            <person name="Sibley D."/>
            <person name="Venepally P."/>
            <person name="Karamycheva S."/>
            <person name="Hadjithomas M."/>
            <person name="Khan A."/>
            <person name="Brunk B."/>
            <person name="Roos D."/>
            <person name="Caler E."/>
            <person name="Lorenzi H."/>
        </authorList>
    </citation>
    <scope>NUCLEOTIDE SEQUENCE [LARGE SCALE GENOMIC DNA]</scope>
    <source>
        <strain evidence="5">p89</strain>
    </source>
</reference>
<feature type="region of interest" description="Disordered" evidence="1">
    <location>
        <begin position="139"/>
        <end position="166"/>
    </location>
</feature>
<accession>A0A086J7N0</accession>
<feature type="domain" description="Kazal-like" evidence="3">
    <location>
        <begin position="287"/>
        <end position="337"/>
    </location>
</feature>
<dbReference type="SUPFAM" id="SSF100895">
    <property type="entry name" value="Kazal-type serine protease inhibitors"/>
    <property type="match status" value="8"/>
</dbReference>
<dbReference type="SMART" id="SM00280">
    <property type="entry name" value="KAZAL"/>
    <property type="match status" value="8"/>
</dbReference>
<proteinExistence type="predicted"/>
<dbReference type="InterPro" id="IPR002350">
    <property type="entry name" value="Kazal_dom"/>
</dbReference>
<feature type="compositionally biased region" description="Low complexity" evidence="1">
    <location>
        <begin position="434"/>
        <end position="453"/>
    </location>
</feature>
<dbReference type="Gene3D" id="3.30.60.30">
    <property type="match status" value="8"/>
</dbReference>
<evidence type="ECO:0000256" key="2">
    <source>
        <dbReference type="SAM" id="SignalP"/>
    </source>
</evidence>
<evidence type="ECO:0000259" key="3">
    <source>
        <dbReference type="PROSITE" id="PS51465"/>
    </source>
</evidence>
<feature type="domain" description="Kazal-like" evidence="3">
    <location>
        <begin position="465"/>
        <end position="510"/>
    </location>
</feature>
<sequence>MHMSLRLWTMNWYSALVFLLVSINQPLAGAEKGASTTSGWRDCQCEASVVVNCGVDGKTYSNHCLRECNGVQLRHLGYCTTGVCRCPQKVELNCGVDNNTYYNHCMRECDGVQLNYEGPCASKRTEALSGNLQLHVASPRIAKSSSSPTTEDTSDIQPQQPALAQNNQDPLTSCHCPLKVELNCGADGKTYANNCLRECDSVAIQHEGPCETGDCPCSSRFYEPNCGADKLTYANHCLRQCAEVDLFHEGPCTDEECGCPLTLNINCGMDGKTYPNSCLRECRGVGLKGPGSCDRYDACFCPKINEPNCGADGKTYVNHCFRECHDVELKHEGRCTEEDCLCSPIFELNCGEDGTTYANHCMRECQGVSLGSLGPCPFSEQKPSLPNITTTTTTTVATTTTSVATTTTTVAATATPVATMTTAITTATLATTAAPTNSTISSSSNTNDPSSTPDAAPAGATISFSHKQTRCDMCPPTVLLNCGDNGTTYENHCQRECQGVRLLHEGPCELQDKRRYRGISKIPEPGFPGVIGAPMRTIRRMDY</sequence>
<feature type="domain" description="Kazal-like" evidence="3">
    <location>
        <begin position="73"/>
        <end position="122"/>
    </location>
</feature>
<dbReference type="PROSITE" id="PS51465">
    <property type="entry name" value="KAZAL_2"/>
    <property type="match status" value="5"/>
</dbReference>
<name>A0A086J7N0_TOXGO</name>
<protein>
    <submittedName>
        <fullName evidence="4">Kazal-type serine protease inhibitor domain-containing protein</fullName>
    </submittedName>
</protein>
<gene>
    <name evidence="4" type="ORF">TGP89_266610</name>
</gene>
<dbReference type="PROSITE" id="PS00282">
    <property type="entry name" value="KAZAL_1"/>
    <property type="match status" value="2"/>
</dbReference>
<feature type="compositionally biased region" description="Low complexity" evidence="1">
    <location>
        <begin position="144"/>
        <end position="166"/>
    </location>
</feature>
<dbReference type="InterPro" id="IPR053265">
    <property type="entry name" value="Serpin"/>
</dbReference>
<evidence type="ECO:0000313" key="4">
    <source>
        <dbReference type="EMBL" id="KFG28148.1"/>
    </source>
</evidence>
<dbReference type="PANTHER" id="PTHR21131">
    <property type="entry name" value="SERINE-TYPE ENDOPEPTIDASE INHIBITOR"/>
    <property type="match status" value="1"/>
</dbReference>
<dbReference type="Pfam" id="PF00050">
    <property type="entry name" value="Kazal_1"/>
    <property type="match status" value="1"/>
</dbReference>
<dbReference type="Pfam" id="PF07648">
    <property type="entry name" value="Kazal_2"/>
    <property type="match status" value="6"/>
</dbReference>
<dbReference type="AlphaFoldDB" id="A0A086J7N0"/>
<dbReference type="PANTHER" id="PTHR21131:SF0">
    <property type="entry name" value="GEO10195P1-RELATED"/>
    <property type="match status" value="1"/>
</dbReference>
<keyword evidence="2" id="KW-0732">Signal</keyword>
<feature type="domain" description="Kazal-like" evidence="3">
    <location>
        <begin position="204"/>
        <end position="254"/>
    </location>
</feature>
<feature type="region of interest" description="Disordered" evidence="1">
    <location>
        <begin position="434"/>
        <end position="459"/>
    </location>
</feature>
<dbReference type="CDD" id="cd00104">
    <property type="entry name" value="KAZAL_FS"/>
    <property type="match status" value="2"/>
</dbReference>
<comment type="caution">
    <text evidence="4">The sequence shown here is derived from an EMBL/GenBank/DDBJ whole genome shotgun (WGS) entry which is preliminary data.</text>
</comment>
<feature type="signal peptide" evidence="2">
    <location>
        <begin position="1"/>
        <end position="30"/>
    </location>
</feature>
<feature type="domain" description="Kazal-like" evidence="3">
    <location>
        <begin position="338"/>
        <end position="378"/>
    </location>
</feature>
<dbReference type="VEuPathDB" id="ToxoDB:TGP89_266610"/>